<reference evidence="1" key="1">
    <citation type="journal article" date="2023" name="Plant J.">
        <title>Genome sequences and population genomics provide insights into the demographic history, inbreeding, and mutation load of two 'living fossil' tree species of Dipteronia.</title>
        <authorList>
            <person name="Feng Y."/>
            <person name="Comes H.P."/>
            <person name="Chen J."/>
            <person name="Zhu S."/>
            <person name="Lu R."/>
            <person name="Zhang X."/>
            <person name="Li P."/>
            <person name="Qiu J."/>
            <person name="Olsen K.M."/>
            <person name="Qiu Y."/>
        </authorList>
    </citation>
    <scope>NUCLEOTIDE SEQUENCE</scope>
    <source>
        <strain evidence="1">NBL</strain>
    </source>
</reference>
<evidence type="ECO:0000313" key="2">
    <source>
        <dbReference type="Proteomes" id="UP001281410"/>
    </source>
</evidence>
<keyword evidence="2" id="KW-1185">Reference proteome</keyword>
<dbReference type="Proteomes" id="UP001281410">
    <property type="component" value="Unassembled WGS sequence"/>
</dbReference>
<dbReference type="EMBL" id="JANJYJ010000009">
    <property type="protein sequence ID" value="KAK3189000.1"/>
    <property type="molecule type" value="Genomic_DNA"/>
</dbReference>
<accession>A0AAD9ZQT3</accession>
<organism evidence="1 2">
    <name type="scientific">Dipteronia sinensis</name>
    <dbReference type="NCBI Taxonomy" id="43782"/>
    <lineage>
        <taxon>Eukaryota</taxon>
        <taxon>Viridiplantae</taxon>
        <taxon>Streptophyta</taxon>
        <taxon>Embryophyta</taxon>
        <taxon>Tracheophyta</taxon>
        <taxon>Spermatophyta</taxon>
        <taxon>Magnoliopsida</taxon>
        <taxon>eudicotyledons</taxon>
        <taxon>Gunneridae</taxon>
        <taxon>Pentapetalae</taxon>
        <taxon>rosids</taxon>
        <taxon>malvids</taxon>
        <taxon>Sapindales</taxon>
        <taxon>Sapindaceae</taxon>
        <taxon>Hippocastanoideae</taxon>
        <taxon>Acereae</taxon>
        <taxon>Dipteronia</taxon>
    </lineage>
</organism>
<gene>
    <name evidence="1" type="ORF">Dsin_028561</name>
</gene>
<proteinExistence type="predicted"/>
<evidence type="ECO:0000313" key="1">
    <source>
        <dbReference type="EMBL" id="KAK3189000.1"/>
    </source>
</evidence>
<evidence type="ECO:0008006" key="3">
    <source>
        <dbReference type="Google" id="ProtNLM"/>
    </source>
</evidence>
<protein>
    <recommendedName>
        <fullName evidence="3">RNase H type-1 domain-containing protein</fullName>
    </recommendedName>
</protein>
<name>A0AAD9ZQT3_9ROSI</name>
<sequence length="117" mass="13144">MWRAWFHRNQLVHSLGNLVVVDIVQWSRDFLPDFHSAYSNHLACSIVRYVESPKWKVSVSGFFKINTDAVDRGQDHLIGVGIVIRNEEGLVMASSAQRPMTSFSLHNAEAVSVVCGC</sequence>
<dbReference type="AlphaFoldDB" id="A0AAD9ZQT3"/>
<comment type="caution">
    <text evidence="1">The sequence shown here is derived from an EMBL/GenBank/DDBJ whole genome shotgun (WGS) entry which is preliminary data.</text>
</comment>